<dbReference type="GO" id="GO:0000209">
    <property type="term" value="P:protein polyubiquitination"/>
    <property type="evidence" value="ECO:0007669"/>
    <property type="project" value="TreeGrafter"/>
</dbReference>
<reference evidence="3" key="1">
    <citation type="submission" date="2016-06" db="UniProtKB">
        <authorList>
            <consortium name="WormBaseParasite"/>
        </authorList>
    </citation>
    <scope>IDENTIFICATION</scope>
</reference>
<dbReference type="EMBL" id="UYRT01012511">
    <property type="protein sequence ID" value="VDK51951.1"/>
    <property type="molecule type" value="Genomic_DNA"/>
</dbReference>
<dbReference type="InterPro" id="IPR052583">
    <property type="entry name" value="ATP-helicase/E3_Ub-Ligase"/>
</dbReference>
<dbReference type="WBParaSite" id="GPUH_0000574501-mRNA-1">
    <property type="protein sequence ID" value="GPUH_0000574501-mRNA-1"/>
    <property type="gene ID" value="GPUH_0000574501"/>
</dbReference>
<dbReference type="PANTHER" id="PTHR45865">
    <property type="entry name" value="E3 UBIQUITIN-PROTEIN LIGASE SHPRH FAMILY MEMBER"/>
    <property type="match status" value="1"/>
</dbReference>
<sequence length="84" mass="9536">MPMRSGARGLNLTVANNIIFVEPQMDVSCIAQAIGRIDRIGQKKAMVIHHFAVFGSIEEQIYYKYSTNNEKDWTIKSIFDLIGM</sequence>
<dbReference type="Proteomes" id="UP000271098">
    <property type="component" value="Unassembled WGS sequence"/>
</dbReference>
<keyword evidence="2" id="KW-1185">Reference proteome</keyword>
<dbReference type="PANTHER" id="PTHR45865:SF1">
    <property type="entry name" value="E3 UBIQUITIN-PROTEIN LIGASE SHPRH"/>
    <property type="match status" value="1"/>
</dbReference>
<dbReference type="AlphaFoldDB" id="A0A183DAJ6"/>
<proteinExistence type="predicted"/>
<evidence type="ECO:0000313" key="1">
    <source>
        <dbReference type="EMBL" id="VDK51951.1"/>
    </source>
</evidence>
<accession>A0A183DAJ6</accession>
<dbReference type="Gene3D" id="3.40.50.300">
    <property type="entry name" value="P-loop containing nucleotide triphosphate hydrolases"/>
    <property type="match status" value="1"/>
</dbReference>
<dbReference type="OrthoDB" id="423559at2759"/>
<evidence type="ECO:0000313" key="3">
    <source>
        <dbReference type="WBParaSite" id="GPUH_0000574501-mRNA-1"/>
    </source>
</evidence>
<dbReference type="GO" id="GO:0061630">
    <property type="term" value="F:ubiquitin protein ligase activity"/>
    <property type="evidence" value="ECO:0007669"/>
    <property type="project" value="TreeGrafter"/>
</dbReference>
<gene>
    <name evidence="1" type="ORF">GPUH_LOCUS5731</name>
</gene>
<organism evidence="3">
    <name type="scientific">Gongylonema pulchrum</name>
    <dbReference type="NCBI Taxonomy" id="637853"/>
    <lineage>
        <taxon>Eukaryota</taxon>
        <taxon>Metazoa</taxon>
        <taxon>Ecdysozoa</taxon>
        <taxon>Nematoda</taxon>
        <taxon>Chromadorea</taxon>
        <taxon>Rhabditida</taxon>
        <taxon>Spirurina</taxon>
        <taxon>Spiruromorpha</taxon>
        <taxon>Spiruroidea</taxon>
        <taxon>Gongylonematidae</taxon>
        <taxon>Gongylonema</taxon>
    </lineage>
</organism>
<evidence type="ECO:0000313" key="2">
    <source>
        <dbReference type="Proteomes" id="UP000271098"/>
    </source>
</evidence>
<dbReference type="GO" id="GO:0005634">
    <property type="term" value="C:nucleus"/>
    <property type="evidence" value="ECO:0007669"/>
    <property type="project" value="TreeGrafter"/>
</dbReference>
<dbReference type="InterPro" id="IPR027417">
    <property type="entry name" value="P-loop_NTPase"/>
</dbReference>
<reference evidence="1 2" key="2">
    <citation type="submission" date="2018-11" db="EMBL/GenBank/DDBJ databases">
        <authorList>
            <consortium name="Pathogen Informatics"/>
        </authorList>
    </citation>
    <scope>NUCLEOTIDE SEQUENCE [LARGE SCALE GENOMIC DNA]</scope>
</reference>
<dbReference type="SUPFAM" id="SSF52540">
    <property type="entry name" value="P-loop containing nucleoside triphosphate hydrolases"/>
    <property type="match status" value="1"/>
</dbReference>
<protein>
    <submittedName>
        <fullName evidence="3">Helicase C-terminal domain-containing protein</fullName>
    </submittedName>
</protein>
<name>A0A183DAJ6_9BILA</name>
<dbReference type="GO" id="GO:0006974">
    <property type="term" value="P:DNA damage response"/>
    <property type="evidence" value="ECO:0007669"/>
    <property type="project" value="TreeGrafter"/>
</dbReference>